<proteinExistence type="predicted"/>
<protein>
    <recommendedName>
        <fullName evidence="4">Phosphoglycerate mutase</fullName>
    </recommendedName>
</protein>
<reference evidence="2 3" key="1">
    <citation type="submission" date="2015-09" db="EMBL/GenBank/DDBJ databases">
        <authorList>
            <consortium name="Pathogen Informatics"/>
        </authorList>
    </citation>
    <scope>NUCLEOTIDE SEQUENCE [LARGE SCALE GENOMIC DNA]</scope>
    <source>
        <strain evidence="2 3">2789STDY5834911</strain>
    </source>
</reference>
<accession>A0A174LM09</accession>
<feature type="compositionally biased region" description="Low complexity" evidence="1">
    <location>
        <begin position="11"/>
        <end position="23"/>
    </location>
</feature>
<name>A0A174LM09_9FIRM</name>
<evidence type="ECO:0008006" key="4">
    <source>
        <dbReference type="Google" id="ProtNLM"/>
    </source>
</evidence>
<evidence type="ECO:0000313" key="3">
    <source>
        <dbReference type="Proteomes" id="UP000095712"/>
    </source>
</evidence>
<feature type="region of interest" description="Disordered" evidence="1">
    <location>
        <begin position="1"/>
        <end position="23"/>
    </location>
</feature>
<evidence type="ECO:0000256" key="1">
    <source>
        <dbReference type="SAM" id="MobiDB-lite"/>
    </source>
</evidence>
<dbReference type="EMBL" id="CZAW01000008">
    <property type="protein sequence ID" value="CUP22815.1"/>
    <property type="molecule type" value="Genomic_DNA"/>
</dbReference>
<organism evidence="2 3">
    <name type="scientific">Blautia wexlerae</name>
    <dbReference type="NCBI Taxonomy" id="418240"/>
    <lineage>
        <taxon>Bacteria</taxon>
        <taxon>Bacillati</taxon>
        <taxon>Bacillota</taxon>
        <taxon>Clostridia</taxon>
        <taxon>Lachnospirales</taxon>
        <taxon>Lachnospiraceae</taxon>
        <taxon>Blautia</taxon>
    </lineage>
</organism>
<evidence type="ECO:0000313" key="2">
    <source>
        <dbReference type="EMBL" id="CUP22815.1"/>
    </source>
</evidence>
<dbReference type="Proteomes" id="UP000095712">
    <property type="component" value="Unassembled WGS sequence"/>
</dbReference>
<gene>
    <name evidence="2" type="ORF">ERS852523_00943</name>
</gene>
<sequence>MPLSCAGRSCPGRTAGRTSTGGSTCTTPSARWSLCSAAGGRKRSTPCGSCSMRGWWKSRNRAVENPTAFTRNPMKRFQTPTSRNPVMVRRRAENRTWRVRKSILLKYGNLTVYRNTEIKTIYLHSFHSNPIRDIFGGKTRRKGMEWGKEFNGTTRNFAI</sequence>
<dbReference type="AlphaFoldDB" id="A0A174LM09"/>